<protein>
    <submittedName>
        <fullName evidence="1">S-adenosyl methyltransferase</fullName>
    </submittedName>
</protein>
<keyword evidence="1" id="KW-0808">Transferase</keyword>
<dbReference type="PIRSF" id="PIRSF017393">
    <property type="entry name" value="MTase_SAV2177"/>
    <property type="match status" value="1"/>
</dbReference>
<evidence type="ECO:0000313" key="2">
    <source>
        <dbReference type="Proteomes" id="UP000249304"/>
    </source>
</evidence>
<comment type="caution">
    <text evidence="1">The sequence shown here is derived from an EMBL/GenBank/DDBJ whole genome shotgun (WGS) entry which is preliminary data.</text>
</comment>
<accession>A0A2W2FFN5</accession>
<gene>
    <name evidence="1" type="ORF">C1J01_00770</name>
</gene>
<dbReference type="SUPFAM" id="SSF53335">
    <property type="entry name" value="S-adenosyl-L-methionine-dependent methyltransferases"/>
    <property type="match status" value="1"/>
</dbReference>
<dbReference type="EMBL" id="POUD01000002">
    <property type="protein sequence ID" value="PZG23488.1"/>
    <property type="molecule type" value="Genomic_DNA"/>
</dbReference>
<dbReference type="GO" id="GO:0008168">
    <property type="term" value="F:methyltransferase activity"/>
    <property type="evidence" value="ECO:0007669"/>
    <property type="project" value="UniProtKB-KW"/>
</dbReference>
<dbReference type="Gene3D" id="3.40.50.150">
    <property type="entry name" value="Vaccinia Virus protein VP39"/>
    <property type="match status" value="1"/>
</dbReference>
<dbReference type="RefSeq" id="WP_111175098.1">
    <property type="nucleotide sequence ID" value="NZ_POUD01000002.1"/>
</dbReference>
<dbReference type="InterPro" id="IPR029063">
    <property type="entry name" value="SAM-dependent_MTases_sf"/>
</dbReference>
<keyword evidence="2" id="KW-1185">Reference proteome</keyword>
<keyword evidence="1" id="KW-0489">Methyltransferase</keyword>
<name>A0A2W2FFN5_9ACTN</name>
<sequence>MRDSDAEASAWARVDTTVPHSARVWDFLLGGKDHFPVDREAGETLLRLFPDFAMVARLQREFLIRSVRYLVQEAGIRQFLDIGTGLPTANNTHEVAQGIAPETRVVYVDHDPIVLAHARALLTSAPEGATDYVDADVRRPDIILEEAAKTLDLSRPTAVMMLSIAGQVTDDDDPRGIVERLMRPLASGSYLALSDGTNTNPALIEAVTAYNRNAANTYQLRSPEQIAGFFTGLEVVEPGVVPTPEWRPDPDRWDEPAGVISAVCGVARKP</sequence>
<evidence type="ECO:0000313" key="1">
    <source>
        <dbReference type="EMBL" id="PZG23488.1"/>
    </source>
</evidence>
<reference evidence="1 2" key="1">
    <citation type="submission" date="2018-01" db="EMBL/GenBank/DDBJ databases">
        <title>Draft genome sequence of Nonomuraea sp. KC333.</title>
        <authorList>
            <person name="Sahin N."/>
            <person name="Saygin H."/>
            <person name="Ay H."/>
        </authorList>
    </citation>
    <scope>NUCLEOTIDE SEQUENCE [LARGE SCALE GENOMIC DNA]</scope>
    <source>
        <strain evidence="1 2">KC333</strain>
    </source>
</reference>
<dbReference type="AlphaFoldDB" id="A0A2W2FFN5"/>
<dbReference type="OrthoDB" id="3216820at2"/>
<organism evidence="1 2">
    <name type="scientific">Nonomuraea aridisoli</name>
    <dbReference type="NCBI Taxonomy" id="2070368"/>
    <lineage>
        <taxon>Bacteria</taxon>
        <taxon>Bacillati</taxon>
        <taxon>Actinomycetota</taxon>
        <taxon>Actinomycetes</taxon>
        <taxon>Streptosporangiales</taxon>
        <taxon>Streptosporangiaceae</taxon>
        <taxon>Nonomuraea</taxon>
    </lineage>
</organism>
<dbReference type="Proteomes" id="UP000249304">
    <property type="component" value="Unassembled WGS sequence"/>
</dbReference>
<dbReference type="Pfam" id="PF04672">
    <property type="entry name" value="Methyltransf_19"/>
    <property type="match status" value="1"/>
</dbReference>
<dbReference type="GO" id="GO:0032259">
    <property type="term" value="P:methylation"/>
    <property type="evidence" value="ECO:0007669"/>
    <property type="project" value="UniProtKB-KW"/>
</dbReference>
<proteinExistence type="predicted"/>
<dbReference type="InterPro" id="IPR006764">
    <property type="entry name" value="SAM_dep_MeTrfase_SAV2177_type"/>
</dbReference>